<evidence type="ECO:0000313" key="1">
    <source>
        <dbReference type="EMBL" id="KAJ9657007.1"/>
    </source>
</evidence>
<dbReference type="EMBL" id="JAPDRQ010000070">
    <property type="protein sequence ID" value="KAJ9657007.1"/>
    <property type="molecule type" value="Genomic_DNA"/>
</dbReference>
<reference evidence="1" key="1">
    <citation type="submission" date="2022-10" db="EMBL/GenBank/DDBJ databases">
        <title>Culturing micro-colonial fungi from biological soil crusts in the Mojave desert and describing Neophaeococcomyces mojavensis, and introducing the new genera and species Taxawa tesnikishii.</title>
        <authorList>
            <person name="Kurbessoian T."/>
            <person name="Stajich J.E."/>
        </authorList>
    </citation>
    <scope>NUCLEOTIDE SEQUENCE</scope>
    <source>
        <strain evidence="1">JES_112</strain>
    </source>
</reference>
<evidence type="ECO:0000313" key="2">
    <source>
        <dbReference type="Proteomes" id="UP001172386"/>
    </source>
</evidence>
<proteinExistence type="predicted"/>
<comment type="caution">
    <text evidence="1">The sequence shown here is derived from an EMBL/GenBank/DDBJ whole genome shotgun (WGS) entry which is preliminary data.</text>
</comment>
<organism evidence="1 2">
    <name type="scientific">Neophaeococcomyces mojaviensis</name>
    <dbReference type="NCBI Taxonomy" id="3383035"/>
    <lineage>
        <taxon>Eukaryota</taxon>
        <taxon>Fungi</taxon>
        <taxon>Dikarya</taxon>
        <taxon>Ascomycota</taxon>
        <taxon>Pezizomycotina</taxon>
        <taxon>Eurotiomycetes</taxon>
        <taxon>Chaetothyriomycetidae</taxon>
        <taxon>Chaetothyriales</taxon>
        <taxon>Chaetothyriales incertae sedis</taxon>
        <taxon>Neophaeococcomyces</taxon>
    </lineage>
</organism>
<dbReference type="Proteomes" id="UP001172386">
    <property type="component" value="Unassembled WGS sequence"/>
</dbReference>
<accession>A0ACC3A8C8</accession>
<name>A0ACC3A8C8_9EURO</name>
<sequence length="367" mass="41637">MLITKVEYPDASVHQQRLAITCDATGEVPQQQLYQPEIAHLFHTYIKKLAPWYDLNDERLTFSNTVAAGALHNPLLFSAAIAFAAIYSHKRSSFPRHFADSYHRKCIRLLIDLKEDDDEVISGNALASTCLLRQYELLSEDRDPNRHLYGASALVPPVPSLINHDLIAASFWNYLREDITYSLIQECPLKLQLPRNRFTSVNLLDDEAANLMTLLLGRTINAFFGRINDDTGVEIADWHARYSKEPFCNIDGGAFPVIKMMKDCHVAALHYYHVAQCMITPIQRTSSATTLCGLAVHAQSDAVTVNAYGPICFTAQWLTFSQQRDTIINFLLESQQQTAWPVKPIIDKLQARWHGFDTFEQDQNSSY</sequence>
<keyword evidence="2" id="KW-1185">Reference proteome</keyword>
<protein>
    <submittedName>
        <fullName evidence="1">Uncharacterized protein</fullName>
    </submittedName>
</protein>
<gene>
    <name evidence="1" type="ORF">H2198_004607</name>
</gene>